<feature type="compositionally biased region" description="Low complexity" evidence="1">
    <location>
        <begin position="1"/>
        <end position="29"/>
    </location>
</feature>
<gene>
    <name evidence="2" type="ORF">PCOR1329_LOCUS82954</name>
</gene>
<accession>A0ABN9Y9H9</accession>
<feature type="region of interest" description="Disordered" evidence="1">
    <location>
        <begin position="1"/>
        <end position="84"/>
    </location>
</feature>
<dbReference type="Proteomes" id="UP001189429">
    <property type="component" value="Unassembled WGS sequence"/>
</dbReference>
<dbReference type="EMBL" id="CAUYUJ010021974">
    <property type="protein sequence ID" value="CAK0908212.1"/>
    <property type="molecule type" value="Genomic_DNA"/>
</dbReference>
<feature type="non-terminal residue" evidence="2">
    <location>
        <position position="1"/>
    </location>
</feature>
<keyword evidence="3" id="KW-1185">Reference proteome</keyword>
<evidence type="ECO:0000256" key="1">
    <source>
        <dbReference type="SAM" id="MobiDB-lite"/>
    </source>
</evidence>
<protein>
    <submittedName>
        <fullName evidence="2">Uncharacterized protein</fullName>
    </submittedName>
</protein>
<organism evidence="2 3">
    <name type="scientific">Prorocentrum cordatum</name>
    <dbReference type="NCBI Taxonomy" id="2364126"/>
    <lineage>
        <taxon>Eukaryota</taxon>
        <taxon>Sar</taxon>
        <taxon>Alveolata</taxon>
        <taxon>Dinophyceae</taxon>
        <taxon>Prorocentrales</taxon>
        <taxon>Prorocentraceae</taxon>
        <taxon>Prorocentrum</taxon>
    </lineage>
</organism>
<feature type="compositionally biased region" description="Polar residues" evidence="1">
    <location>
        <begin position="69"/>
        <end position="81"/>
    </location>
</feature>
<evidence type="ECO:0000313" key="2">
    <source>
        <dbReference type="EMBL" id="CAK0908212.1"/>
    </source>
</evidence>
<name>A0ABN9Y9H9_9DINO</name>
<feature type="compositionally biased region" description="Pro residues" evidence="1">
    <location>
        <begin position="48"/>
        <end position="67"/>
    </location>
</feature>
<reference evidence="2" key="1">
    <citation type="submission" date="2023-10" db="EMBL/GenBank/DDBJ databases">
        <authorList>
            <person name="Chen Y."/>
            <person name="Shah S."/>
            <person name="Dougan E. K."/>
            <person name="Thang M."/>
            <person name="Chan C."/>
        </authorList>
    </citation>
    <scope>NUCLEOTIDE SEQUENCE [LARGE SCALE GENOMIC DNA]</scope>
</reference>
<evidence type="ECO:0000313" key="3">
    <source>
        <dbReference type="Proteomes" id="UP001189429"/>
    </source>
</evidence>
<comment type="caution">
    <text evidence="2">The sequence shown here is derived from an EMBL/GenBank/DDBJ whole genome shotgun (WGS) entry which is preliminary data.</text>
</comment>
<proteinExistence type="predicted"/>
<feature type="region of interest" description="Disordered" evidence="1">
    <location>
        <begin position="270"/>
        <end position="295"/>
    </location>
</feature>
<sequence length="359" mass="37223">QPGGRAVASARGGGPWRPAAAGSLPGQPQEQHEEAAPAAGWRTAVTAPAPPPEAQEPQPQRPDPEPPASETSSEDTISTPGTDGVARFEEDLSALTSALEGLAPGARAASPEAAAAPVCDFEGALADLSSLLEGMAASRGAGDAQLEPDGFGGDLGDADFEEPLSELHSALKGMALSRAWSSVLPGRSGGWQARPHEAVLVASSPGVCPTGSMAQTVPVKEISEVSVVGKIKYFEDCAASQFVDKINEQAVNDGSSYMAKIIIPDHATDQNLLNHNPEKKSFNDSEDTDVGSADGHDAIAIDTNVNSQTLVDDSAHDTEPKLQAKPQELIIQAPMEIDNIKAEFQHIGIEAEMEAHAPA</sequence>